<keyword evidence="5 6" id="KW-0472">Membrane</keyword>
<feature type="transmembrane region" description="Helical" evidence="6">
    <location>
        <begin position="292"/>
        <end position="316"/>
    </location>
</feature>
<feature type="transmembrane region" description="Helical" evidence="6">
    <location>
        <begin position="132"/>
        <end position="149"/>
    </location>
</feature>
<dbReference type="AlphaFoldDB" id="A0A562MYL6"/>
<evidence type="ECO:0000313" key="7">
    <source>
        <dbReference type="EMBL" id="TWI25007.1"/>
    </source>
</evidence>
<dbReference type="NCBIfam" id="TIGR00773">
    <property type="entry name" value="NhaA"/>
    <property type="match status" value="1"/>
</dbReference>
<dbReference type="Proteomes" id="UP000315908">
    <property type="component" value="Unassembled WGS sequence"/>
</dbReference>
<feature type="transmembrane region" description="Helical" evidence="6">
    <location>
        <begin position="158"/>
        <end position="179"/>
    </location>
</feature>
<dbReference type="PROSITE" id="PS51257">
    <property type="entry name" value="PROKAR_LIPOPROTEIN"/>
    <property type="match status" value="1"/>
</dbReference>
<feature type="transmembrane region" description="Helical" evidence="6">
    <location>
        <begin position="262"/>
        <end position="280"/>
    </location>
</feature>
<keyword evidence="6" id="KW-0406">Ion transport</keyword>
<feature type="transmembrane region" description="Helical" evidence="6">
    <location>
        <begin position="185"/>
        <end position="206"/>
    </location>
</feature>
<dbReference type="RefSeq" id="WP_145327054.1">
    <property type="nucleotide sequence ID" value="NZ_DAMALA010000019.1"/>
</dbReference>
<dbReference type="NCBIfam" id="NF007111">
    <property type="entry name" value="PRK09560.1"/>
    <property type="match status" value="1"/>
</dbReference>
<keyword evidence="2 6" id="KW-1003">Cell membrane</keyword>
<dbReference type="GO" id="GO:0015385">
    <property type="term" value="F:sodium:proton antiporter activity"/>
    <property type="evidence" value="ECO:0007669"/>
    <property type="project" value="UniProtKB-UniRule"/>
</dbReference>
<dbReference type="NCBIfam" id="NF007112">
    <property type="entry name" value="PRK09561.1"/>
    <property type="match status" value="1"/>
</dbReference>
<organism evidence="7 8">
    <name type="scientific">Sphingobacterium siyangense</name>
    <dbReference type="NCBI Taxonomy" id="459529"/>
    <lineage>
        <taxon>Bacteria</taxon>
        <taxon>Pseudomonadati</taxon>
        <taxon>Bacteroidota</taxon>
        <taxon>Sphingobacteriia</taxon>
        <taxon>Sphingobacteriales</taxon>
        <taxon>Sphingobacteriaceae</taxon>
        <taxon>Sphingobacterium</taxon>
    </lineage>
</organism>
<dbReference type="EMBL" id="VLKR01000002">
    <property type="protein sequence ID" value="TWI25007.1"/>
    <property type="molecule type" value="Genomic_DNA"/>
</dbReference>
<evidence type="ECO:0000256" key="4">
    <source>
        <dbReference type="ARBA" id="ARBA00022989"/>
    </source>
</evidence>
<feature type="transmembrane region" description="Helical" evidence="6">
    <location>
        <begin position="366"/>
        <end position="388"/>
    </location>
</feature>
<keyword evidence="4 6" id="KW-1133">Transmembrane helix</keyword>
<keyword evidence="6" id="KW-0050">Antiport</keyword>
<evidence type="ECO:0000256" key="2">
    <source>
        <dbReference type="ARBA" id="ARBA00022475"/>
    </source>
</evidence>
<evidence type="ECO:0000256" key="6">
    <source>
        <dbReference type="HAMAP-Rule" id="MF_01844"/>
    </source>
</evidence>
<comment type="catalytic activity">
    <reaction evidence="6">
        <text>Na(+)(in) + 2 H(+)(out) = Na(+)(out) + 2 H(+)(in)</text>
        <dbReference type="Rhea" id="RHEA:29251"/>
        <dbReference type="ChEBI" id="CHEBI:15378"/>
        <dbReference type="ChEBI" id="CHEBI:29101"/>
    </reaction>
</comment>
<protein>
    <recommendedName>
        <fullName evidence="6">Na(+)/H(+) antiporter NhaA</fullName>
    </recommendedName>
    <alternativeName>
        <fullName evidence="6">Sodium/proton antiporter NhaA</fullName>
    </alternativeName>
</protein>
<evidence type="ECO:0000256" key="3">
    <source>
        <dbReference type="ARBA" id="ARBA00022692"/>
    </source>
</evidence>
<feature type="transmembrane region" description="Helical" evidence="6">
    <location>
        <begin position="21"/>
        <end position="42"/>
    </location>
</feature>
<comment type="function">
    <text evidence="6">Na(+)/H(+) antiporter that extrudes sodium in exchange for external protons.</text>
</comment>
<feature type="transmembrane region" description="Helical" evidence="6">
    <location>
        <begin position="332"/>
        <end position="354"/>
    </location>
</feature>
<comment type="caution">
    <text evidence="7">The sequence shown here is derived from an EMBL/GenBank/DDBJ whole genome shotgun (WGS) entry which is preliminary data.</text>
</comment>
<reference evidence="7 8" key="1">
    <citation type="journal article" date="2015" name="Stand. Genomic Sci.">
        <title>Genomic Encyclopedia of Bacterial and Archaeal Type Strains, Phase III: the genomes of soil and plant-associated and newly described type strains.</title>
        <authorList>
            <person name="Whitman W.B."/>
            <person name="Woyke T."/>
            <person name="Klenk H.P."/>
            <person name="Zhou Y."/>
            <person name="Lilburn T.G."/>
            <person name="Beck B.J."/>
            <person name="De Vos P."/>
            <person name="Vandamme P."/>
            <person name="Eisen J.A."/>
            <person name="Garrity G."/>
            <person name="Hugenholtz P."/>
            <person name="Kyrpides N.C."/>
        </authorList>
    </citation>
    <scope>NUCLEOTIDE SEQUENCE [LARGE SCALE GENOMIC DNA]</scope>
    <source>
        <strain evidence="7 8">CGMCC 1.6855</strain>
    </source>
</reference>
<feature type="transmembrane region" description="Helical" evidence="6">
    <location>
        <begin position="218"/>
        <end position="242"/>
    </location>
</feature>
<name>A0A562MYL6_9SPHI</name>
<proteinExistence type="inferred from homology"/>
<dbReference type="InterPro" id="IPR023171">
    <property type="entry name" value="Na/H_antiporter_dom_sf"/>
</dbReference>
<accession>A0A562MYL6</accession>
<evidence type="ECO:0000256" key="5">
    <source>
        <dbReference type="ARBA" id="ARBA00023136"/>
    </source>
</evidence>
<dbReference type="PANTHER" id="PTHR30341:SF0">
    <property type="entry name" value="NA(+)_H(+) ANTIPORTER NHAA"/>
    <property type="match status" value="1"/>
</dbReference>
<evidence type="ECO:0000313" key="8">
    <source>
        <dbReference type="Proteomes" id="UP000315908"/>
    </source>
</evidence>
<dbReference type="OrthoDB" id="9808135at2"/>
<dbReference type="Pfam" id="PF06965">
    <property type="entry name" value="Na_H_antiport_1"/>
    <property type="match status" value="1"/>
</dbReference>
<dbReference type="Gene3D" id="1.20.1530.10">
    <property type="entry name" value="Na+/H+ antiporter like domain"/>
    <property type="match status" value="1"/>
</dbReference>
<dbReference type="HAMAP" id="MF_01844">
    <property type="entry name" value="NhaA"/>
    <property type="match status" value="1"/>
</dbReference>
<dbReference type="GO" id="GO:0006885">
    <property type="term" value="P:regulation of pH"/>
    <property type="evidence" value="ECO:0007669"/>
    <property type="project" value="UniProtKB-UniRule"/>
</dbReference>
<comment type="similarity">
    <text evidence="6">Belongs to the NhaA Na(+)/H(+) (TC 2.A.33) antiporter family.</text>
</comment>
<gene>
    <name evidence="6" type="primary">nhaA</name>
    <name evidence="7" type="ORF">IQ31_00597</name>
</gene>
<feature type="transmembrane region" description="Helical" evidence="6">
    <location>
        <begin position="62"/>
        <end position="80"/>
    </location>
</feature>
<evidence type="ECO:0000256" key="1">
    <source>
        <dbReference type="ARBA" id="ARBA00004429"/>
    </source>
</evidence>
<dbReference type="PANTHER" id="PTHR30341">
    <property type="entry name" value="SODIUM ION/PROTON ANTIPORTER NHAA-RELATED"/>
    <property type="match status" value="1"/>
</dbReference>
<keyword evidence="6" id="KW-0813">Transport</keyword>
<sequence>MSKLINLTVFREFLKSSFAGGIILFSCVILALIVANTSLYASVMEFLNREVGFESDHIHLKYSWLLWLNDGLMAIFFLLVGLEIKREIVEGELSSPSKAILPILAAVGGALLPAIIYFALNQGTDTANGWGIPMATDIAFALAVITLLGNKVPASLKIFLAALAIVDDLLAILVIAIFYSNGIHATYLFIALGIFLFLIVLNKLGVKAIWAYLIPGLFIWYFVHHSGIHATIAGVLVAMTLPTTPDAEESPLEKLEHLLTKPVNFIIIPLFAFANTLIPIHGEMIGGLTSKLGIGIILGLIAGKSIGIFLICFIAKKLKIAQLPEGAGWKQIFGVGLLGGIGFTMSIFISILSFDDSMLIEEAKFAVLIASLCAGLLGYVVLSAVSAAKKTEVID</sequence>
<keyword evidence="3 6" id="KW-0812">Transmembrane</keyword>
<feature type="transmembrane region" description="Helical" evidence="6">
    <location>
        <begin position="100"/>
        <end position="120"/>
    </location>
</feature>
<comment type="subcellular location">
    <subcellularLocation>
        <location evidence="1">Cell inner membrane</location>
        <topology evidence="1">Multi-pass membrane protein</topology>
    </subcellularLocation>
    <subcellularLocation>
        <location evidence="6">Cell membrane</location>
        <topology evidence="6">Multi-pass membrane protein</topology>
    </subcellularLocation>
</comment>
<dbReference type="InterPro" id="IPR004670">
    <property type="entry name" value="NhaA"/>
</dbReference>
<keyword evidence="6" id="KW-0739">Sodium transport</keyword>
<keyword evidence="6" id="KW-0915">Sodium</keyword>
<dbReference type="GO" id="GO:0005886">
    <property type="term" value="C:plasma membrane"/>
    <property type="evidence" value="ECO:0007669"/>
    <property type="project" value="UniProtKB-SubCell"/>
</dbReference>